<dbReference type="GO" id="GO:0016787">
    <property type="term" value="F:hydrolase activity"/>
    <property type="evidence" value="ECO:0007669"/>
    <property type="project" value="InterPro"/>
</dbReference>
<name>A0A382V093_9ZZZZ</name>
<sequence>MRQHWAHRSVRQGVGDCQSDLHLRGALAGVHKGMQMISKIALLVCFSFCQDSVAAEGEWVSLFNGKNLEGWTVKIKGQPLGKNFKNTFRVKDGLMKVGYVGYKEFDRQFGHIFYKDSFSHYRIRVEHRFVGKQIKGGPGWALRNSGIMLHCQDPKTMGLNQDFPVSIEVQLLGGAATGKRTTANLCTPGTNVVMDGKLQTRHCFSSKSKTYRGDQWVTVDVEVRGGEVIKHFVNGNEVMNYTKPQYDPHDADAKK</sequence>
<dbReference type="Gene3D" id="2.60.120.560">
    <property type="entry name" value="Exo-inulinase, domain 1"/>
    <property type="match status" value="1"/>
</dbReference>
<protein>
    <recommendedName>
        <fullName evidence="1">3-keto-alpha-glucoside-1,2-lyase/3-keto-2-hydroxy-glucal hydratase domain-containing protein</fullName>
    </recommendedName>
</protein>
<feature type="non-terminal residue" evidence="2">
    <location>
        <position position="255"/>
    </location>
</feature>
<proteinExistence type="predicted"/>
<dbReference type="Pfam" id="PF06439">
    <property type="entry name" value="3keto-disac_hyd"/>
    <property type="match status" value="1"/>
</dbReference>
<dbReference type="InterPro" id="IPR010496">
    <property type="entry name" value="AL/BT2_dom"/>
</dbReference>
<reference evidence="2" key="1">
    <citation type="submission" date="2018-05" db="EMBL/GenBank/DDBJ databases">
        <authorList>
            <person name="Lanie J.A."/>
            <person name="Ng W.-L."/>
            <person name="Kazmierczak K.M."/>
            <person name="Andrzejewski T.M."/>
            <person name="Davidsen T.M."/>
            <person name="Wayne K.J."/>
            <person name="Tettelin H."/>
            <person name="Glass J.I."/>
            <person name="Rusch D."/>
            <person name="Podicherti R."/>
            <person name="Tsui H.-C.T."/>
            <person name="Winkler M.E."/>
        </authorList>
    </citation>
    <scope>NUCLEOTIDE SEQUENCE</scope>
</reference>
<dbReference type="AlphaFoldDB" id="A0A382V093"/>
<feature type="domain" description="3-keto-alpha-glucoside-1,2-lyase/3-keto-2-hydroxy-glucal hydratase" evidence="1">
    <location>
        <begin position="58"/>
        <end position="248"/>
    </location>
</feature>
<evidence type="ECO:0000313" key="2">
    <source>
        <dbReference type="EMBL" id="SVD39909.1"/>
    </source>
</evidence>
<accession>A0A382V093</accession>
<evidence type="ECO:0000259" key="1">
    <source>
        <dbReference type="Pfam" id="PF06439"/>
    </source>
</evidence>
<dbReference type="EMBL" id="UINC01148174">
    <property type="protein sequence ID" value="SVD39909.1"/>
    <property type="molecule type" value="Genomic_DNA"/>
</dbReference>
<gene>
    <name evidence="2" type="ORF">METZ01_LOCUS392763</name>
</gene>
<organism evidence="2">
    <name type="scientific">marine metagenome</name>
    <dbReference type="NCBI Taxonomy" id="408172"/>
    <lineage>
        <taxon>unclassified sequences</taxon>
        <taxon>metagenomes</taxon>
        <taxon>ecological metagenomes</taxon>
    </lineage>
</organism>